<feature type="domain" description="MATH" evidence="1">
    <location>
        <begin position="38"/>
        <end position="171"/>
    </location>
</feature>
<dbReference type="PANTHER" id="PTHR46162">
    <property type="entry name" value="TRAF-LIKE FAMILY PROTEIN"/>
    <property type="match status" value="1"/>
</dbReference>
<dbReference type="Gene3D" id="2.60.210.10">
    <property type="entry name" value="Apoptosis, Tumor Necrosis Factor Receptor Associated Protein 2, Chain A"/>
    <property type="match status" value="2"/>
</dbReference>
<dbReference type="PANTHER" id="PTHR46162:SF40">
    <property type="entry name" value="TRAF-LIKE FAMILY PROTEIN"/>
    <property type="match status" value="1"/>
</dbReference>
<dbReference type="EMBL" id="JAKUCV010006484">
    <property type="protein sequence ID" value="KAJ4827118.1"/>
    <property type="molecule type" value="Genomic_DNA"/>
</dbReference>
<gene>
    <name evidence="2" type="ORF">Tsubulata_002463</name>
</gene>
<reference evidence="2" key="1">
    <citation type="submission" date="2022-02" db="EMBL/GenBank/DDBJ databases">
        <authorList>
            <person name="Henning P.M."/>
            <person name="McCubbin A.G."/>
            <person name="Shore J.S."/>
        </authorList>
    </citation>
    <scope>NUCLEOTIDE SEQUENCE</scope>
    <source>
        <strain evidence="2">F60SS</strain>
        <tissue evidence="2">Leaves</tissue>
    </source>
</reference>
<name>A0A9Q0F8Z9_9ROSI</name>
<evidence type="ECO:0000259" key="1">
    <source>
        <dbReference type="PROSITE" id="PS50144"/>
    </source>
</evidence>
<dbReference type="InterPro" id="IPR002083">
    <property type="entry name" value="MATH/TRAF_dom"/>
</dbReference>
<proteinExistence type="predicted"/>
<feature type="domain" description="MATH" evidence="1">
    <location>
        <begin position="191"/>
        <end position="318"/>
    </location>
</feature>
<dbReference type="AlphaFoldDB" id="A0A9Q0F8Z9"/>
<dbReference type="CDD" id="cd00121">
    <property type="entry name" value="MATH"/>
    <property type="match status" value="2"/>
</dbReference>
<evidence type="ECO:0000313" key="2">
    <source>
        <dbReference type="EMBL" id="KAJ4827118.1"/>
    </source>
</evidence>
<dbReference type="PROSITE" id="PS50144">
    <property type="entry name" value="MATH"/>
    <property type="match status" value="2"/>
</dbReference>
<comment type="caution">
    <text evidence="2">The sequence shown here is derived from an EMBL/GenBank/DDBJ whole genome shotgun (WGS) entry which is preliminary data.</text>
</comment>
<protein>
    <recommendedName>
        <fullName evidence="1">MATH domain-containing protein</fullName>
    </recommendedName>
</protein>
<keyword evidence="3" id="KW-1185">Reference proteome</keyword>
<dbReference type="SMART" id="SM00061">
    <property type="entry name" value="MATH"/>
    <property type="match status" value="2"/>
</dbReference>
<dbReference type="OrthoDB" id="1080330at2759"/>
<evidence type="ECO:0000313" key="3">
    <source>
        <dbReference type="Proteomes" id="UP001141552"/>
    </source>
</evidence>
<reference evidence="2" key="2">
    <citation type="journal article" date="2023" name="Plants (Basel)">
        <title>Annotation of the Turnera subulata (Passifloraceae) Draft Genome Reveals the S-Locus Evolved after the Divergence of Turneroideae from Passifloroideae in a Stepwise Manner.</title>
        <authorList>
            <person name="Henning P.M."/>
            <person name="Roalson E.H."/>
            <person name="Mir W."/>
            <person name="McCubbin A.G."/>
            <person name="Shore J.S."/>
        </authorList>
    </citation>
    <scope>NUCLEOTIDE SEQUENCE</scope>
    <source>
        <strain evidence="2">F60SS</strain>
    </source>
</reference>
<sequence>MTEENYDKEVHVDGEQTTLASTNRKDAAGEQMFRKAPPMHYTVKIESFSLLLESGLEKYETDHFESGGHKWKLVLHPGKDTEEDGQVSLYLAVADPDNISAGWVVKAQINFFVFDQIRDQYLIIPGNNGIERRFQKMKTEWGLKKFISHKALRDMSNGYLVEDCCVFGVEVFVNGSPSKGESLSFVKNPRWALHTWNVNKFSTLGKDCRYSEAFTIEGMQWKLALYPNGDYRSPGKHLALFLELQNKEVFPPGRQLRAHFKLLIKNQEAGKDYERTWRAWFNSKASSWGFPEFILLSYLKDKHNGLLVNDSMTVQVEITMMSSAKYFS</sequence>
<dbReference type="SUPFAM" id="SSF49599">
    <property type="entry name" value="TRAF domain-like"/>
    <property type="match status" value="2"/>
</dbReference>
<dbReference type="InterPro" id="IPR008974">
    <property type="entry name" value="TRAF-like"/>
</dbReference>
<organism evidence="2 3">
    <name type="scientific">Turnera subulata</name>
    <dbReference type="NCBI Taxonomy" id="218843"/>
    <lineage>
        <taxon>Eukaryota</taxon>
        <taxon>Viridiplantae</taxon>
        <taxon>Streptophyta</taxon>
        <taxon>Embryophyta</taxon>
        <taxon>Tracheophyta</taxon>
        <taxon>Spermatophyta</taxon>
        <taxon>Magnoliopsida</taxon>
        <taxon>eudicotyledons</taxon>
        <taxon>Gunneridae</taxon>
        <taxon>Pentapetalae</taxon>
        <taxon>rosids</taxon>
        <taxon>fabids</taxon>
        <taxon>Malpighiales</taxon>
        <taxon>Passifloraceae</taxon>
        <taxon>Turnera</taxon>
    </lineage>
</organism>
<dbReference type="Proteomes" id="UP001141552">
    <property type="component" value="Unassembled WGS sequence"/>
</dbReference>
<dbReference type="Pfam" id="PF22486">
    <property type="entry name" value="MATH_2"/>
    <property type="match status" value="2"/>
</dbReference>
<accession>A0A9Q0F8Z9</accession>